<gene>
    <name evidence="6" type="ORF">DIS24_g9083</name>
</gene>
<evidence type="ECO:0000313" key="6">
    <source>
        <dbReference type="EMBL" id="KAK0642399.1"/>
    </source>
</evidence>
<reference evidence="6" key="1">
    <citation type="submission" date="2023-06" db="EMBL/GenBank/DDBJ databases">
        <title>Multi-omics analyses reveal the molecular pathogenesis toolkit of Lasiodiplodia hormozganensis, a cross-kingdom pathogen.</title>
        <authorList>
            <person name="Felix C."/>
            <person name="Meneses R."/>
            <person name="Goncalves M.F.M."/>
            <person name="Tilleman L."/>
            <person name="Duarte A.S."/>
            <person name="Jorrin-Novo J.V."/>
            <person name="Van De Peer Y."/>
            <person name="Deforce D."/>
            <person name="Van Nieuwerburgh F."/>
            <person name="Esteves A.C."/>
            <person name="Alves A."/>
        </authorList>
    </citation>
    <scope>NUCLEOTIDE SEQUENCE</scope>
    <source>
        <strain evidence="6">CBS 339.90</strain>
    </source>
</reference>
<dbReference type="GO" id="GO:0016491">
    <property type="term" value="F:oxidoreductase activity"/>
    <property type="evidence" value="ECO:0007669"/>
    <property type="project" value="UniProtKB-KW"/>
</dbReference>
<dbReference type="Gene3D" id="3.30.465.10">
    <property type="match status" value="1"/>
</dbReference>
<dbReference type="InterPro" id="IPR016169">
    <property type="entry name" value="FAD-bd_PCMH_sub2"/>
</dbReference>
<comment type="caution">
    <text evidence="6">The sequence shown here is derived from an EMBL/GenBank/DDBJ whole genome shotgun (WGS) entry which is preliminary data.</text>
</comment>
<evidence type="ECO:0000256" key="1">
    <source>
        <dbReference type="ARBA" id="ARBA00005466"/>
    </source>
</evidence>
<evidence type="ECO:0000256" key="2">
    <source>
        <dbReference type="ARBA" id="ARBA00022630"/>
    </source>
</evidence>
<keyword evidence="4" id="KW-0560">Oxidoreductase</keyword>
<feature type="chain" id="PRO_5041221204" evidence="5">
    <location>
        <begin position="18"/>
        <end position="118"/>
    </location>
</feature>
<feature type="signal peptide" evidence="5">
    <location>
        <begin position="1"/>
        <end position="17"/>
    </location>
</feature>
<sequence length="118" mass="13053">MLKWGFLLLTLVISAREARLLPRETSECCKVLQTAGLKHVYFPEDPDYIQRIASYWSLTAQLTPYCIVEPETEPDVSLAVTTLVQRTACNFAIRSGGHSANAGANNIDEGVTIDLRTP</sequence>
<organism evidence="6 7">
    <name type="scientific">Lasiodiplodia hormozganensis</name>
    <dbReference type="NCBI Taxonomy" id="869390"/>
    <lineage>
        <taxon>Eukaryota</taxon>
        <taxon>Fungi</taxon>
        <taxon>Dikarya</taxon>
        <taxon>Ascomycota</taxon>
        <taxon>Pezizomycotina</taxon>
        <taxon>Dothideomycetes</taxon>
        <taxon>Dothideomycetes incertae sedis</taxon>
        <taxon>Botryosphaeriales</taxon>
        <taxon>Botryosphaeriaceae</taxon>
        <taxon>Lasiodiplodia</taxon>
    </lineage>
</organism>
<dbReference type="GO" id="GO:0050660">
    <property type="term" value="F:flavin adenine dinucleotide binding"/>
    <property type="evidence" value="ECO:0007669"/>
    <property type="project" value="InterPro"/>
</dbReference>
<dbReference type="InterPro" id="IPR050416">
    <property type="entry name" value="FAD-linked_Oxidoreductase"/>
</dbReference>
<keyword evidence="7" id="KW-1185">Reference proteome</keyword>
<name>A0AA39XYE8_9PEZI</name>
<accession>A0AA39XYE8</accession>
<dbReference type="PANTHER" id="PTHR42973">
    <property type="entry name" value="BINDING OXIDOREDUCTASE, PUTATIVE (AFU_ORTHOLOGUE AFUA_1G17690)-RELATED"/>
    <property type="match status" value="1"/>
</dbReference>
<protein>
    <submittedName>
        <fullName evidence="6">FAD-linked oxidoreductase</fullName>
    </submittedName>
</protein>
<dbReference type="Proteomes" id="UP001175001">
    <property type="component" value="Unassembled WGS sequence"/>
</dbReference>
<comment type="similarity">
    <text evidence="1">Belongs to the oxygen-dependent FAD-linked oxidoreductase family.</text>
</comment>
<keyword evidence="2" id="KW-0285">Flavoprotein</keyword>
<dbReference type="PANTHER" id="PTHR42973:SF53">
    <property type="entry name" value="FAD-BINDING PCMH-TYPE DOMAIN-CONTAINING PROTEIN-RELATED"/>
    <property type="match status" value="1"/>
</dbReference>
<dbReference type="AlphaFoldDB" id="A0AA39XYE8"/>
<dbReference type="EMBL" id="JAUJDW010000075">
    <property type="protein sequence ID" value="KAK0642399.1"/>
    <property type="molecule type" value="Genomic_DNA"/>
</dbReference>
<proteinExistence type="inferred from homology"/>
<evidence type="ECO:0000256" key="5">
    <source>
        <dbReference type="SAM" id="SignalP"/>
    </source>
</evidence>
<evidence type="ECO:0000313" key="7">
    <source>
        <dbReference type="Proteomes" id="UP001175001"/>
    </source>
</evidence>
<evidence type="ECO:0000256" key="4">
    <source>
        <dbReference type="ARBA" id="ARBA00023002"/>
    </source>
</evidence>
<keyword evidence="3" id="KW-0274">FAD</keyword>
<dbReference type="SUPFAM" id="SSF56176">
    <property type="entry name" value="FAD-binding/transporter-associated domain-like"/>
    <property type="match status" value="1"/>
</dbReference>
<evidence type="ECO:0000256" key="3">
    <source>
        <dbReference type="ARBA" id="ARBA00022827"/>
    </source>
</evidence>
<dbReference type="InterPro" id="IPR036318">
    <property type="entry name" value="FAD-bd_PCMH-like_sf"/>
</dbReference>
<keyword evidence="5" id="KW-0732">Signal</keyword>